<feature type="compositionally biased region" description="Polar residues" evidence="1">
    <location>
        <begin position="69"/>
        <end position="82"/>
    </location>
</feature>
<dbReference type="Proteomes" id="UP000604046">
    <property type="component" value="Unassembled WGS sequence"/>
</dbReference>
<accession>A0A812RJ61</accession>
<feature type="region of interest" description="Disordered" evidence="1">
    <location>
        <begin position="1"/>
        <end position="82"/>
    </location>
</feature>
<gene>
    <name evidence="2" type="ORF">SNAT2548_LOCUS24055</name>
</gene>
<proteinExistence type="predicted"/>
<evidence type="ECO:0000313" key="3">
    <source>
        <dbReference type="Proteomes" id="UP000604046"/>
    </source>
</evidence>
<organism evidence="2 3">
    <name type="scientific">Symbiodinium natans</name>
    <dbReference type="NCBI Taxonomy" id="878477"/>
    <lineage>
        <taxon>Eukaryota</taxon>
        <taxon>Sar</taxon>
        <taxon>Alveolata</taxon>
        <taxon>Dinophyceae</taxon>
        <taxon>Suessiales</taxon>
        <taxon>Symbiodiniaceae</taxon>
        <taxon>Symbiodinium</taxon>
    </lineage>
</organism>
<reference evidence="2" key="1">
    <citation type="submission" date="2021-02" db="EMBL/GenBank/DDBJ databases">
        <authorList>
            <person name="Dougan E. K."/>
            <person name="Rhodes N."/>
            <person name="Thang M."/>
            <person name="Chan C."/>
        </authorList>
    </citation>
    <scope>NUCLEOTIDE SEQUENCE</scope>
</reference>
<dbReference type="EMBL" id="CAJNDS010002344">
    <property type="protein sequence ID" value="CAE7442442.1"/>
    <property type="molecule type" value="Genomic_DNA"/>
</dbReference>
<dbReference type="AlphaFoldDB" id="A0A812RJ61"/>
<keyword evidence="3" id="KW-1185">Reference proteome</keyword>
<comment type="caution">
    <text evidence="2">The sequence shown here is derived from an EMBL/GenBank/DDBJ whole genome shotgun (WGS) entry which is preliminary data.</text>
</comment>
<evidence type="ECO:0000256" key="1">
    <source>
        <dbReference type="SAM" id="MobiDB-lite"/>
    </source>
</evidence>
<evidence type="ECO:0000313" key="2">
    <source>
        <dbReference type="EMBL" id="CAE7442442.1"/>
    </source>
</evidence>
<sequence>MILDVANEESTSPGAGPPLPPGTKDADEEVAPEVAEERSTSPGAGPPSPPGTKDAGKGVALPGTHGVALSSSTDMPSKASRSMCTRVGGVNVTDTPEGGDAGLAFTISNNFDGSIYAGAVAAGVVDDKAVLAKPASASTVVLISCSDVAGEVALSSAKGTAASRSSASALSIAKMILLRAPGVEALNAATRSGQLSPAKLRTIASPAAELDMAGRSRSRWVLKAKGAQRSRAINCGWIARTMSLRATRCSTQHNSKNT</sequence>
<name>A0A812RJ61_9DINO</name>
<protein>
    <submittedName>
        <fullName evidence="2">Uncharacterized protein</fullName>
    </submittedName>
</protein>